<dbReference type="PATRIC" id="fig|999420.3.peg.1712"/>
<accession>K6AEB6</accession>
<gene>
    <name evidence="1" type="ORF">HMPREF1060_01672</name>
</gene>
<dbReference type="Proteomes" id="UP000006271">
    <property type="component" value="Unassembled WGS sequence"/>
</dbReference>
<evidence type="ECO:0000313" key="2">
    <source>
        <dbReference type="Proteomes" id="UP000006271"/>
    </source>
</evidence>
<dbReference type="RefSeq" id="WP_005644778.1">
    <property type="nucleotide sequence ID" value="NZ_JH976453.1"/>
</dbReference>
<dbReference type="PROSITE" id="PS51257">
    <property type="entry name" value="PROKAR_LIPOPROTEIN"/>
    <property type="match status" value="1"/>
</dbReference>
<dbReference type="EMBL" id="AGZQ01000007">
    <property type="protein sequence ID" value="EKN14063.1"/>
    <property type="molecule type" value="Genomic_DNA"/>
</dbReference>
<comment type="caution">
    <text evidence="1">The sequence shown here is derived from an EMBL/GenBank/DDBJ whole genome shotgun (WGS) entry which is preliminary data.</text>
</comment>
<proteinExistence type="predicted"/>
<organism evidence="1 2">
    <name type="scientific">Parabacteroides merdae CL03T12C32</name>
    <dbReference type="NCBI Taxonomy" id="999420"/>
    <lineage>
        <taxon>Bacteria</taxon>
        <taxon>Pseudomonadati</taxon>
        <taxon>Bacteroidota</taxon>
        <taxon>Bacteroidia</taxon>
        <taxon>Bacteroidales</taxon>
        <taxon>Tannerellaceae</taxon>
        <taxon>Parabacteroides</taxon>
    </lineage>
</organism>
<dbReference type="AlphaFoldDB" id="K6AEB6"/>
<protein>
    <submittedName>
        <fullName evidence="1">Uncharacterized protein</fullName>
    </submittedName>
</protein>
<name>K6AEB6_9BACT</name>
<evidence type="ECO:0000313" key="1">
    <source>
        <dbReference type="EMBL" id="EKN14063.1"/>
    </source>
</evidence>
<reference evidence="1 2" key="1">
    <citation type="submission" date="2012-02" db="EMBL/GenBank/DDBJ databases">
        <title>The Genome Sequence of Parabacteroides merdae CL03T12C32.</title>
        <authorList>
            <consortium name="The Broad Institute Genome Sequencing Platform"/>
            <person name="Earl A."/>
            <person name="Ward D."/>
            <person name="Feldgarden M."/>
            <person name="Gevers D."/>
            <person name="Zitomersky N.L."/>
            <person name="Coyne M.J."/>
            <person name="Comstock L.E."/>
            <person name="Young S.K."/>
            <person name="Zeng Q."/>
            <person name="Gargeya S."/>
            <person name="Fitzgerald M."/>
            <person name="Haas B."/>
            <person name="Abouelleil A."/>
            <person name="Alvarado L."/>
            <person name="Arachchi H.M."/>
            <person name="Berlin A."/>
            <person name="Chapman S.B."/>
            <person name="Gearin G."/>
            <person name="Goldberg J."/>
            <person name="Griggs A."/>
            <person name="Gujja S."/>
            <person name="Hansen M."/>
            <person name="Heiman D."/>
            <person name="Howarth C."/>
            <person name="Larimer J."/>
            <person name="Lui A."/>
            <person name="MacDonald P.J.P."/>
            <person name="McCowen C."/>
            <person name="Montmayeur A."/>
            <person name="Murphy C."/>
            <person name="Neiman D."/>
            <person name="Pearson M."/>
            <person name="Priest M."/>
            <person name="Roberts A."/>
            <person name="Saif S."/>
            <person name="Shea T."/>
            <person name="Sisk P."/>
            <person name="Stolte C."/>
            <person name="Sykes S."/>
            <person name="Wortman J."/>
            <person name="Nusbaum C."/>
            <person name="Birren B."/>
        </authorList>
    </citation>
    <scope>NUCLEOTIDE SEQUENCE [LARGE SCALE GENOMIC DNA]</scope>
    <source>
        <strain evidence="1 2">CL03T12C32</strain>
    </source>
</reference>
<dbReference type="HOGENOM" id="CLU_2013062_0_0_10"/>
<sequence>MKNLIVLITIMVAVLTGCEVDNSVDGRIKSALIEYYEPDRIPVLPTVGELDVVHENYEYQSHKILKKAHYGEDVTEYIIEHKYKVDIEGNNTTHTVNKTDTIKVTLYNHIYYSKVNDGKVWKY</sequence>